<proteinExistence type="predicted"/>
<keyword evidence="3" id="KW-1185">Reference proteome</keyword>
<keyword evidence="1" id="KW-0472">Membrane</keyword>
<dbReference type="EMBL" id="JAVDXW010000002">
    <property type="protein sequence ID" value="MDR7304646.1"/>
    <property type="molecule type" value="Genomic_DNA"/>
</dbReference>
<organism evidence="2 3">
    <name type="scientific">Haloactinomyces albus</name>
    <dbReference type="NCBI Taxonomy" id="1352928"/>
    <lineage>
        <taxon>Bacteria</taxon>
        <taxon>Bacillati</taxon>
        <taxon>Actinomycetota</taxon>
        <taxon>Actinomycetes</taxon>
        <taxon>Actinopolysporales</taxon>
        <taxon>Actinopolysporaceae</taxon>
        <taxon>Haloactinomyces</taxon>
    </lineage>
</organism>
<dbReference type="Proteomes" id="UP001180845">
    <property type="component" value="Unassembled WGS sequence"/>
</dbReference>
<evidence type="ECO:0000313" key="2">
    <source>
        <dbReference type="EMBL" id="MDR7304646.1"/>
    </source>
</evidence>
<name>A0AAE4CPP1_9ACTN</name>
<comment type="caution">
    <text evidence="2">The sequence shown here is derived from an EMBL/GenBank/DDBJ whole genome shotgun (WGS) entry which is preliminary data.</text>
</comment>
<evidence type="ECO:0000313" key="3">
    <source>
        <dbReference type="Proteomes" id="UP001180845"/>
    </source>
</evidence>
<dbReference type="AlphaFoldDB" id="A0AAE4CPP1"/>
<keyword evidence="1" id="KW-1133">Transmembrane helix</keyword>
<reference evidence="2" key="1">
    <citation type="submission" date="2023-07" db="EMBL/GenBank/DDBJ databases">
        <title>Sequencing the genomes of 1000 actinobacteria strains.</title>
        <authorList>
            <person name="Klenk H.-P."/>
        </authorList>
    </citation>
    <scope>NUCLEOTIDE SEQUENCE</scope>
    <source>
        <strain evidence="2">DSM 45977</strain>
    </source>
</reference>
<sequence length="69" mass="7309">MLHVLAVIAFTIPAFRTFTVAGGAWMFVQRWSHPTADVQAAFDLDAVTAGAILQGYVIMAVVACALLDG</sequence>
<evidence type="ECO:0000256" key="1">
    <source>
        <dbReference type="SAM" id="Phobius"/>
    </source>
</evidence>
<keyword evidence="1" id="KW-0812">Transmembrane</keyword>
<dbReference type="RefSeq" id="WP_310279016.1">
    <property type="nucleotide sequence ID" value="NZ_JAVDXW010000002.1"/>
</dbReference>
<accession>A0AAE4CPP1</accession>
<feature type="transmembrane region" description="Helical" evidence="1">
    <location>
        <begin position="47"/>
        <end position="67"/>
    </location>
</feature>
<gene>
    <name evidence="2" type="ORF">JOF55_004890</name>
</gene>
<protein>
    <submittedName>
        <fullName evidence="2">Uncharacterized protein</fullName>
    </submittedName>
</protein>